<evidence type="ECO:0000256" key="1">
    <source>
        <dbReference type="ARBA" id="ARBA00006484"/>
    </source>
</evidence>
<dbReference type="SUPFAM" id="SSF51735">
    <property type="entry name" value="NAD(P)-binding Rossmann-fold domains"/>
    <property type="match status" value="1"/>
</dbReference>
<dbReference type="InterPro" id="IPR036291">
    <property type="entry name" value="NAD(P)-bd_dom_sf"/>
</dbReference>
<comment type="similarity">
    <text evidence="1">Belongs to the short-chain dehydrogenases/reductases (SDR) family.</text>
</comment>
<keyword evidence="4" id="KW-1185">Reference proteome</keyword>
<reference evidence="3" key="1">
    <citation type="submission" date="2021-04" db="EMBL/GenBank/DDBJ databases">
        <title>Devosia litorisediminis sp. nov., isolated from a sand dune.</title>
        <authorList>
            <person name="Park S."/>
            <person name="Yoon J.-H."/>
        </authorList>
    </citation>
    <scope>NUCLEOTIDE SEQUENCE</scope>
    <source>
        <strain evidence="3">BSSL-BM10</strain>
    </source>
</reference>
<comment type="caution">
    <text evidence="3">The sequence shown here is derived from an EMBL/GenBank/DDBJ whole genome shotgun (WGS) entry which is preliminary data.</text>
</comment>
<dbReference type="GO" id="GO:0016491">
    <property type="term" value="F:oxidoreductase activity"/>
    <property type="evidence" value="ECO:0007669"/>
    <property type="project" value="UniProtKB-KW"/>
</dbReference>
<dbReference type="EMBL" id="JAGXTP010000001">
    <property type="protein sequence ID" value="MBS3848760.1"/>
    <property type="molecule type" value="Genomic_DNA"/>
</dbReference>
<dbReference type="Pfam" id="PF13561">
    <property type="entry name" value="adh_short_C2"/>
    <property type="match status" value="1"/>
</dbReference>
<dbReference type="FunFam" id="3.40.50.720:FF:000084">
    <property type="entry name" value="Short-chain dehydrogenase reductase"/>
    <property type="match status" value="1"/>
</dbReference>
<dbReference type="AlphaFoldDB" id="A0A942EBA8"/>
<name>A0A942EBA8_9HYPH</name>
<accession>A0A942EBA8</accession>
<gene>
    <name evidence="3" type="ORF">KD146_08655</name>
</gene>
<evidence type="ECO:0000256" key="2">
    <source>
        <dbReference type="ARBA" id="ARBA00023002"/>
    </source>
</evidence>
<dbReference type="PANTHER" id="PTHR24321:SF8">
    <property type="entry name" value="ESTRADIOL 17-BETA-DEHYDROGENASE 8-RELATED"/>
    <property type="match status" value="1"/>
</dbReference>
<dbReference type="PRINTS" id="PR00081">
    <property type="entry name" value="GDHRDH"/>
</dbReference>
<evidence type="ECO:0000313" key="3">
    <source>
        <dbReference type="EMBL" id="MBS3848760.1"/>
    </source>
</evidence>
<dbReference type="Proteomes" id="UP000678281">
    <property type="component" value="Unassembled WGS sequence"/>
</dbReference>
<dbReference type="Gene3D" id="3.40.50.720">
    <property type="entry name" value="NAD(P)-binding Rossmann-like Domain"/>
    <property type="match status" value="1"/>
</dbReference>
<evidence type="ECO:0000313" key="4">
    <source>
        <dbReference type="Proteomes" id="UP000678281"/>
    </source>
</evidence>
<sequence>MSLLAGKTCLITGGAGSIGRATAHRFLAEGARLILSDLNLVDLETARAELPQGDIVLIAADVSQAGAVADLAAQVTERFGGLDVVLSNAGNFGTVAPIADYPDAVFDQVHAVHVRGAYLVAKHLTPLMASGGSLIITSSVAGVRGDPGVYAYITAKHAQVGLMRCLAKELAPRGIRVNTIHPGPVDNGFQLAVEQGLGAEIGRDGTAFFNEMIPMGRHATPDEIARSILYLASDLSGFVTGTTHMVDGGMSV</sequence>
<dbReference type="PANTHER" id="PTHR24321">
    <property type="entry name" value="DEHYDROGENASES, SHORT CHAIN"/>
    <property type="match status" value="1"/>
</dbReference>
<dbReference type="PRINTS" id="PR00080">
    <property type="entry name" value="SDRFAMILY"/>
</dbReference>
<dbReference type="CDD" id="cd05233">
    <property type="entry name" value="SDR_c"/>
    <property type="match status" value="1"/>
</dbReference>
<dbReference type="RefSeq" id="WP_212658283.1">
    <property type="nucleotide sequence ID" value="NZ_JAGXTP010000001.1"/>
</dbReference>
<keyword evidence="2" id="KW-0560">Oxidoreductase</keyword>
<dbReference type="InterPro" id="IPR002347">
    <property type="entry name" value="SDR_fam"/>
</dbReference>
<protein>
    <submittedName>
        <fullName evidence="3">SDR family oxidoreductase</fullName>
    </submittedName>
</protein>
<proteinExistence type="inferred from homology"/>
<organism evidence="3 4">
    <name type="scientific">Devosia litorisediminis</name>
    <dbReference type="NCBI Taxonomy" id="2829817"/>
    <lineage>
        <taxon>Bacteria</taxon>
        <taxon>Pseudomonadati</taxon>
        <taxon>Pseudomonadota</taxon>
        <taxon>Alphaproteobacteria</taxon>
        <taxon>Hyphomicrobiales</taxon>
        <taxon>Devosiaceae</taxon>
        <taxon>Devosia</taxon>
    </lineage>
</organism>